<name>A0A3B0WYE1_9ZZZZ</name>
<dbReference type="SUPFAM" id="SSF52091">
    <property type="entry name" value="SpoIIaa-like"/>
    <property type="match status" value="1"/>
</dbReference>
<reference evidence="2" key="1">
    <citation type="submission" date="2018-06" db="EMBL/GenBank/DDBJ databases">
        <authorList>
            <person name="Zhirakovskaya E."/>
        </authorList>
    </citation>
    <scope>NUCLEOTIDE SEQUENCE</scope>
</reference>
<gene>
    <name evidence="2" type="ORF">MNBD_GAMMA09-465</name>
</gene>
<dbReference type="Gene3D" id="3.30.750.24">
    <property type="entry name" value="STAS domain"/>
    <property type="match status" value="1"/>
</dbReference>
<dbReference type="AlphaFoldDB" id="A0A3B0WYE1"/>
<accession>A0A3B0WYE1</accession>
<evidence type="ECO:0000259" key="1">
    <source>
        <dbReference type="PROSITE" id="PS50801"/>
    </source>
</evidence>
<dbReference type="InterPro" id="IPR036513">
    <property type="entry name" value="STAS_dom_sf"/>
</dbReference>
<dbReference type="CDD" id="cd07043">
    <property type="entry name" value="STAS_anti-anti-sigma_factors"/>
    <property type="match status" value="1"/>
</dbReference>
<dbReference type="InterPro" id="IPR058548">
    <property type="entry name" value="MlaB-like_STAS"/>
</dbReference>
<feature type="domain" description="STAS" evidence="1">
    <location>
        <begin position="16"/>
        <end position="105"/>
    </location>
</feature>
<dbReference type="InterPro" id="IPR002645">
    <property type="entry name" value="STAS_dom"/>
</dbReference>
<dbReference type="PROSITE" id="PS50801">
    <property type="entry name" value="STAS"/>
    <property type="match status" value="1"/>
</dbReference>
<organism evidence="2">
    <name type="scientific">hydrothermal vent metagenome</name>
    <dbReference type="NCBI Taxonomy" id="652676"/>
    <lineage>
        <taxon>unclassified sequences</taxon>
        <taxon>metagenomes</taxon>
        <taxon>ecological metagenomes</taxon>
    </lineage>
</organism>
<proteinExistence type="predicted"/>
<sequence>MVNEAIIKLTQDNGRVKLVGQMNFDSVASLLNSAQISFDNGDIEVDLSEVSRFNSASLALLLEWMKKAEQKGVQIKYHSAPEQLMVIAKAYGIAHELPLSNTEQD</sequence>
<dbReference type="Pfam" id="PF13466">
    <property type="entry name" value="STAS_2"/>
    <property type="match status" value="1"/>
</dbReference>
<evidence type="ECO:0000313" key="2">
    <source>
        <dbReference type="EMBL" id="VAW61038.1"/>
    </source>
</evidence>
<protein>
    <recommendedName>
        <fullName evidence="1">STAS domain-containing protein</fullName>
    </recommendedName>
</protein>
<dbReference type="EMBL" id="UOFI01000007">
    <property type="protein sequence ID" value="VAW61038.1"/>
    <property type="molecule type" value="Genomic_DNA"/>
</dbReference>